<dbReference type="InterPro" id="IPR031578">
    <property type="entry name" value="TipE"/>
</dbReference>
<keyword evidence="2" id="KW-0812">Transmembrane</keyword>
<accession>A0A5B7EU27</accession>
<dbReference type="EMBL" id="VSRR010003549">
    <property type="protein sequence ID" value="MPC36569.1"/>
    <property type="molecule type" value="Genomic_DNA"/>
</dbReference>
<dbReference type="Pfam" id="PF16972">
    <property type="entry name" value="TipE"/>
    <property type="match status" value="1"/>
</dbReference>
<reference evidence="3 4" key="1">
    <citation type="submission" date="2019-05" db="EMBL/GenBank/DDBJ databases">
        <title>Another draft genome of Portunus trituberculatus and its Hox gene families provides insights of decapod evolution.</title>
        <authorList>
            <person name="Jeong J.-H."/>
            <person name="Song I."/>
            <person name="Kim S."/>
            <person name="Choi T."/>
            <person name="Kim D."/>
            <person name="Ryu S."/>
            <person name="Kim W."/>
        </authorList>
    </citation>
    <scope>NUCLEOTIDE SEQUENCE [LARGE SCALE GENOMIC DNA]</scope>
    <source>
        <tissue evidence="3">Muscle</tissue>
    </source>
</reference>
<evidence type="ECO:0000256" key="2">
    <source>
        <dbReference type="SAM" id="Phobius"/>
    </source>
</evidence>
<keyword evidence="2" id="KW-1133">Transmembrane helix</keyword>
<dbReference type="PANTHER" id="PTHR12335:SF6">
    <property type="entry name" value="PROTEIN TIPE"/>
    <property type="match status" value="1"/>
</dbReference>
<protein>
    <submittedName>
        <fullName evidence="3">Uncharacterized protein</fullName>
    </submittedName>
</protein>
<feature type="region of interest" description="Disordered" evidence="1">
    <location>
        <begin position="1"/>
        <end position="146"/>
    </location>
</feature>
<gene>
    <name evidence="3" type="ORF">E2C01_030032</name>
</gene>
<keyword evidence="4" id="KW-1185">Reference proteome</keyword>
<evidence type="ECO:0000313" key="3">
    <source>
        <dbReference type="EMBL" id="MPC36569.1"/>
    </source>
</evidence>
<dbReference type="OrthoDB" id="6360845at2759"/>
<feature type="compositionally biased region" description="Polar residues" evidence="1">
    <location>
        <begin position="124"/>
        <end position="133"/>
    </location>
</feature>
<dbReference type="Proteomes" id="UP000324222">
    <property type="component" value="Unassembled WGS sequence"/>
</dbReference>
<name>A0A5B7EU27_PORTR</name>
<dbReference type="PANTHER" id="PTHR12335">
    <property type="entry name" value="TIPE PROTEIN TEMPERATURE-INDUCED PARALYTIC E"/>
    <property type="match status" value="1"/>
</dbReference>
<feature type="compositionally biased region" description="Low complexity" evidence="1">
    <location>
        <begin position="93"/>
        <end position="123"/>
    </location>
</feature>
<organism evidence="3 4">
    <name type="scientific">Portunus trituberculatus</name>
    <name type="common">Swimming crab</name>
    <name type="synonym">Neptunus trituberculatus</name>
    <dbReference type="NCBI Taxonomy" id="210409"/>
    <lineage>
        <taxon>Eukaryota</taxon>
        <taxon>Metazoa</taxon>
        <taxon>Ecdysozoa</taxon>
        <taxon>Arthropoda</taxon>
        <taxon>Crustacea</taxon>
        <taxon>Multicrustacea</taxon>
        <taxon>Malacostraca</taxon>
        <taxon>Eumalacostraca</taxon>
        <taxon>Eucarida</taxon>
        <taxon>Decapoda</taxon>
        <taxon>Pleocyemata</taxon>
        <taxon>Brachyura</taxon>
        <taxon>Eubrachyura</taxon>
        <taxon>Portunoidea</taxon>
        <taxon>Portunidae</taxon>
        <taxon>Portuninae</taxon>
        <taxon>Portunus</taxon>
    </lineage>
</organism>
<proteinExistence type="predicted"/>
<feature type="compositionally biased region" description="Basic and acidic residues" evidence="1">
    <location>
        <begin position="29"/>
        <end position="40"/>
    </location>
</feature>
<sequence>MSDVSDGQVREGGDKFTLSPVTSFPPKEIQSREQQVKGSEESTVSPDYFTGSQSEEQVKDINTGEDSLTLPVTLVPREKNQLDEQMKGNEDNTPSSSSPALPPASTSTSKPTTPASKPSTFTTHSQKPQTNTDTPHKEMDPNEMGFLLPKGPGSLTRLHINVEGCGYDPCDIWWQEFGRLGSTYACYLSADGSLAVPEVDIEKAKTQVVLGMLPLVLMTVAVVILYVFYCPRKSNARKDNPGKAQEVKWEQARHMILKQVEKKDKKYMQFDPILVKAALRTNQVAPSTLAAKGGKKR</sequence>
<comment type="caution">
    <text evidence="3">The sequence shown here is derived from an EMBL/GenBank/DDBJ whole genome shotgun (WGS) entry which is preliminary data.</text>
</comment>
<dbReference type="AlphaFoldDB" id="A0A5B7EU27"/>
<dbReference type="GO" id="GO:0005886">
    <property type="term" value="C:plasma membrane"/>
    <property type="evidence" value="ECO:0007669"/>
    <property type="project" value="TreeGrafter"/>
</dbReference>
<keyword evidence="2" id="KW-0472">Membrane</keyword>
<feature type="transmembrane region" description="Helical" evidence="2">
    <location>
        <begin position="208"/>
        <end position="229"/>
    </location>
</feature>
<evidence type="ECO:0000256" key="1">
    <source>
        <dbReference type="SAM" id="MobiDB-lite"/>
    </source>
</evidence>
<feature type="compositionally biased region" description="Polar residues" evidence="1">
    <location>
        <begin position="41"/>
        <end position="55"/>
    </location>
</feature>
<dbReference type="GO" id="GO:0017080">
    <property type="term" value="F:sodium channel regulator activity"/>
    <property type="evidence" value="ECO:0007669"/>
    <property type="project" value="TreeGrafter"/>
</dbReference>
<evidence type="ECO:0000313" key="4">
    <source>
        <dbReference type="Proteomes" id="UP000324222"/>
    </source>
</evidence>
<feature type="compositionally biased region" description="Basic and acidic residues" evidence="1">
    <location>
        <begin position="76"/>
        <end position="90"/>
    </location>
</feature>
<dbReference type="GO" id="GO:0002028">
    <property type="term" value="P:regulation of sodium ion transport"/>
    <property type="evidence" value="ECO:0007669"/>
    <property type="project" value="TreeGrafter"/>
</dbReference>